<comment type="similarity">
    <text evidence="1">In the C-terminal section; belongs to the anthranilate synthase component I family.</text>
</comment>
<dbReference type="Gene3D" id="3.60.120.10">
    <property type="entry name" value="Anthranilate synthase"/>
    <property type="match status" value="1"/>
</dbReference>
<keyword evidence="3" id="KW-0808">Transferase</keyword>
<evidence type="ECO:0000256" key="3">
    <source>
        <dbReference type="ARBA" id="ARBA00022679"/>
    </source>
</evidence>
<name>A0A1X2F858_9MYCO</name>
<dbReference type="CDD" id="cd01743">
    <property type="entry name" value="GATase1_Anthranilate_Synthase"/>
    <property type="match status" value="1"/>
</dbReference>
<dbReference type="FunFam" id="3.40.50.880:FF:000003">
    <property type="entry name" value="Anthranilate synthase component II"/>
    <property type="match status" value="1"/>
</dbReference>
<dbReference type="PANTHER" id="PTHR11236:SF18">
    <property type="entry name" value="AMINODEOXYCHORISMATE SYNTHASE"/>
    <property type="match status" value="1"/>
</dbReference>
<dbReference type="Proteomes" id="UP000193964">
    <property type="component" value="Unassembled WGS sequence"/>
</dbReference>
<dbReference type="PANTHER" id="PTHR11236">
    <property type="entry name" value="AMINOBENZOATE/ANTHRANILATE SYNTHASE"/>
    <property type="match status" value="1"/>
</dbReference>
<dbReference type="EC" id="2.6.1.85" evidence="2"/>
<dbReference type="PRINTS" id="PR00099">
    <property type="entry name" value="CPSGATASE"/>
</dbReference>
<dbReference type="InterPro" id="IPR029062">
    <property type="entry name" value="Class_I_gatase-like"/>
</dbReference>
<dbReference type="Pfam" id="PF00117">
    <property type="entry name" value="GATase"/>
    <property type="match status" value="1"/>
</dbReference>
<evidence type="ECO:0000256" key="1">
    <source>
        <dbReference type="ARBA" id="ARBA00005970"/>
    </source>
</evidence>
<dbReference type="PRINTS" id="PR00096">
    <property type="entry name" value="GATASE"/>
</dbReference>
<proteinExistence type="inferred from homology"/>
<dbReference type="GO" id="GO:0000162">
    <property type="term" value="P:L-tryptophan biosynthetic process"/>
    <property type="evidence" value="ECO:0007669"/>
    <property type="project" value="TreeGrafter"/>
</dbReference>
<feature type="domain" description="Chorismate-utilising enzyme C-terminal" evidence="7">
    <location>
        <begin position="420"/>
        <end position="673"/>
    </location>
</feature>
<comment type="caution">
    <text evidence="9">The sequence shown here is derived from an EMBL/GenBank/DDBJ whole genome shotgun (WGS) entry which is preliminary data.</text>
</comment>
<dbReference type="InterPro" id="IPR006221">
    <property type="entry name" value="TrpG/PapA_dom"/>
</dbReference>
<evidence type="ECO:0000259" key="7">
    <source>
        <dbReference type="Pfam" id="PF00425"/>
    </source>
</evidence>
<evidence type="ECO:0000256" key="2">
    <source>
        <dbReference type="ARBA" id="ARBA00013139"/>
    </source>
</evidence>
<dbReference type="PRINTS" id="PR00097">
    <property type="entry name" value="ANTSNTHASEII"/>
</dbReference>
<sequence>MVQTLLIDNYDSFTYNLAELLTKVNGHAPVVVTNDAPWNSLDLHAFDNIVVSPGPGSPTVAADFGISEQVMNGSGLPVLGVCLGHQGLCSAFGARIVRAPHPMHGRLSRIRHAGRDLFAGLPCPMSVVRYHSLVAVGLPDELEVLARTDDGLVMGVRHRDRPLWGVQFHPESIAAEHGETLLANFRDLSVAANAAGRPKRTTSVPYEQARQSLPTPTDFVVTHRRLECEPDPGRLYRKLFAGRRGAFWLDRRSAEPGCRYTVMGDATGPRAEYLTYDVATRQVSTESRGVTTVRRVSSLFDHLKLTLLDRAVRRDPDLPFDFHLGYVGYLGYELKAETGGSPAHHSPYPDAALVFADRAVVIDHENHCSFLLSMSDDDAQWCDRTAAALLAAGRPADRGVGTEVIAGRKDTPIALRLGADEYRARIEESLDLIRAGQTYEVCLTTTARFDRAVDHLAVFDRVRALNPVPHAALLEFPGIAVISASPERFVRIRPDRSIESKPIKGTRPRGDTPAADRALSAALYASEKERAENLMIVDLVRNDLSRVCEPGSVDVPRLFDVETYASVHQLVSTVRGVLRGDAHPVDALRALFPAGSMTGAPKVRTMEILDRLEAAPRGVYSGALGYLSLSGAVDLSVVIRTMVASASGVEFGVGGAITALSDPTEEYAEILVKAVSSQRVLTDEAPSRPSGEFGPSPQQAQPDWHLTADRV</sequence>
<feature type="region of interest" description="Disordered" evidence="5">
    <location>
        <begin position="682"/>
        <end position="711"/>
    </location>
</feature>
<reference evidence="9 10" key="1">
    <citation type="submission" date="2016-01" db="EMBL/GenBank/DDBJ databases">
        <title>The new phylogeny of the genus Mycobacterium.</title>
        <authorList>
            <person name="Tarcisio F."/>
            <person name="Conor M."/>
            <person name="Antonella G."/>
            <person name="Elisabetta G."/>
            <person name="Giulia F.S."/>
            <person name="Sara T."/>
            <person name="Anna F."/>
            <person name="Clotilde B."/>
            <person name="Roberto B."/>
            <person name="Veronica D.S."/>
            <person name="Fabio R."/>
            <person name="Monica P."/>
            <person name="Olivier J."/>
            <person name="Enrico T."/>
            <person name="Nicola S."/>
        </authorList>
    </citation>
    <scope>NUCLEOTIDE SEQUENCE [LARGE SCALE GENOMIC DNA]</scope>
    <source>
        <strain evidence="9 10">ATCC 700010</strain>
    </source>
</reference>
<dbReference type="InterPro" id="IPR005801">
    <property type="entry name" value="ADC_synthase"/>
</dbReference>
<dbReference type="InterPro" id="IPR005802">
    <property type="entry name" value="ADC_synth_comp_1"/>
</dbReference>
<dbReference type="InterPro" id="IPR017926">
    <property type="entry name" value="GATASE"/>
</dbReference>
<dbReference type="Pfam" id="PF00425">
    <property type="entry name" value="Chorismate_bind"/>
    <property type="match status" value="1"/>
</dbReference>
<dbReference type="GO" id="GO:0008153">
    <property type="term" value="P:4-aminobenzoate biosynthetic process"/>
    <property type="evidence" value="ECO:0007669"/>
    <property type="project" value="TreeGrafter"/>
</dbReference>
<evidence type="ECO:0000259" key="8">
    <source>
        <dbReference type="Pfam" id="PF04715"/>
    </source>
</evidence>
<dbReference type="SUPFAM" id="SSF56322">
    <property type="entry name" value="ADC synthase"/>
    <property type="match status" value="1"/>
</dbReference>
<evidence type="ECO:0000313" key="10">
    <source>
        <dbReference type="Proteomes" id="UP000193964"/>
    </source>
</evidence>
<feature type="domain" description="Anthranilate synthase component I N-terminal" evidence="8">
    <location>
        <begin position="234"/>
        <end position="367"/>
    </location>
</feature>
<dbReference type="InterPro" id="IPR006805">
    <property type="entry name" value="Anth_synth_I_N"/>
</dbReference>
<dbReference type="GO" id="GO:0046820">
    <property type="term" value="F:4-amino-4-deoxychorismate synthase activity"/>
    <property type="evidence" value="ECO:0007669"/>
    <property type="project" value="UniProtKB-EC"/>
</dbReference>
<evidence type="ECO:0000259" key="6">
    <source>
        <dbReference type="Pfam" id="PF00117"/>
    </source>
</evidence>
<dbReference type="GO" id="GO:0005737">
    <property type="term" value="C:cytoplasm"/>
    <property type="evidence" value="ECO:0007669"/>
    <property type="project" value="TreeGrafter"/>
</dbReference>
<organism evidence="9 10">
    <name type="scientific">Mycolicibacterium wolinskyi</name>
    <dbReference type="NCBI Taxonomy" id="59750"/>
    <lineage>
        <taxon>Bacteria</taxon>
        <taxon>Bacillati</taxon>
        <taxon>Actinomycetota</taxon>
        <taxon>Actinomycetes</taxon>
        <taxon>Mycobacteriales</taxon>
        <taxon>Mycobacteriaceae</taxon>
        <taxon>Mycolicibacterium</taxon>
    </lineage>
</organism>
<feature type="domain" description="Glutamine amidotransferase" evidence="6">
    <location>
        <begin position="5"/>
        <end position="185"/>
    </location>
</feature>
<evidence type="ECO:0000313" key="9">
    <source>
        <dbReference type="EMBL" id="ORX14622.1"/>
    </source>
</evidence>
<dbReference type="NCBIfam" id="TIGR00566">
    <property type="entry name" value="trpG_papA"/>
    <property type="match status" value="1"/>
</dbReference>
<dbReference type="InterPro" id="IPR015890">
    <property type="entry name" value="Chorismate_C"/>
</dbReference>
<evidence type="ECO:0000256" key="5">
    <source>
        <dbReference type="SAM" id="MobiDB-lite"/>
    </source>
</evidence>
<dbReference type="RefSeq" id="WP_085145066.1">
    <property type="nucleotide sequence ID" value="NZ_JACKUA010000026.1"/>
</dbReference>
<dbReference type="AlphaFoldDB" id="A0A1X2F858"/>
<gene>
    <name evidence="9" type="ORF">AWC31_25915</name>
</gene>
<dbReference type="GO" id="GO:0009396">
    <property type="term" value="P:folic acid-containing compound biosynthetic process"/>
    <property type="evidence" value="ECO:0007669"/>
    <property type="project" value="InterPro"/>
</dbReference>
<dbReference type="InterPro" id="IPR019999">
    <property type="entry name" value="Anth_synth_I-like"/>
</dbReference>
<evidence type="ECO:0000256" key="4">
    <source>
        <dbReference type="ARBA" id="ARBA00022962"/>
    </source>
</evidence>
<dbReference type="OrthoDB" id="3518032at2"/>
<dbReference type="PROSITE" id="PS51273">
    <property type="entry name" value="GATASE_TYPE_1"/>
    <property type="match status" value="1"/>
</dbReference>
<accession>A0A1X2F858</accession>
<dbReference type="EMBL" id="LQQA01000015">
    <property type="protein sequence ID" value="ORX14622.1"/>
    <property type="molecule type" value="Genomic_DNA"/>
</dbReference>
<dbReference type="SUPFAM" id="SSF52317">
    <property type="entry name" value="Class I glutamine amidotransferase-like"/>
    <property type="match status" value="1"/>
</dbReference>
<protein>
    <recommendedName>
        <fullName evidence="2">aminodeoxychorismate synthase</fullName>
        <ecNumber evidence="2">2.6.1.85</ecNumber>
    </recommendedName>
</protein>
<dbReference type="NCBIfam" id="TIGR00553">
    <property type="entry name" value="pabB"/>
    <property type="match status" value="1"/>
</dbReference>
<dbReference type="Pfam" id="PF04715">
    <property type="entry name" value="Anth_synt_I_N"/>
    <property type="match status" value="1"/>
</dbReference>
<dbReference type="Gene3D" id="3.40.50.880">
    <property type="match status" value="1"/>
</dbReference>
<keyword evidence="4" id="KW-0315">Glutamine amidotransferase</keyword>